<evidence type="ECO:0000313" key="3">
    <source>
        <dbReference type="Proteomes" id="UP000824120"/>
    </source>
</evidence>
<dbReference type="AlphaFoldDB" id="A0A9J5WLM4"/>
<dbReference type="EMBL" id="JACXVP010000011">
    <property type="protein sequence ID" value="KAG5576825.1"/>
    <property type="molecule type" value="Genomic_DNA"/>
</dbReference>
<name>A0A9J5WLM4_SOLCO</name>
<keyword evidence="3" id="KW-1185">Reference proteome</keyword>
<feature type="region of interest" description="Disordered" evidence="1">
    <location>
        <begin position="1"/>
        <end position="34"/>
    </location>
</feature>
<gene>
    <name evidence="2" type="ORF">H5410_056959</name>
</gene>
<proteinExistence type="predicted"/>
<organism evidence="2 3">
    <name type="scientific">Solanum commersonii</name>
    <name type="common">Commerson's wild potato</name>
    <name type="synonym">Commerson's nightshade</name>
    <dbReference type="NCBI Taxonomy" id="4109"/>
    <lineage>
        <taxon>Eukaryota</taxon>
        <taxon>Viridiplantae</taxon>
        <taxon>Streptophyta</taxon>
        <taxon>Embryophyta</taxon>
        <taxon>Tracheophyta</taxon>
        <taxon>Spermatophyta</taxon>
        <taxon>Magnoliopsida</taxon>
        <taxon>eudicotyledons</taxon>
        <taxon>Gunneridae</taxon>
        <taxon>Pentapetalae</taxon>
        <taxon>asterids</taxon>
        <taxon>lamiids</taxon>
        <taxon>Solanales</taxon>
        <taxon>Solanaceae</taxon>
        <taxon>Solanoideae</taxon>
        <taxon>Solaneae</taxon>
        <taxon>Solanum</taxon>
    </lineage>
</organism>
<reference evidence="2 3" key="1">
    <citation type="submission" date="2020-09" db="EMBL/GenBank/DDBJ databases">
        <title>De no assembly of potato wild relative species, Solanum commersonii.</title>
        <authorList>
            <person name="Cho K."/>
        </authorList>
    </citation>
    <scope>NUCLEOTIDE SEQUENCE [LARGE SCALE GENOMIC DNA]</scope>
    <source>
        <strain evidence="2">LZ3.2</strain>
        <tissue evidence="2">Leaf</tissue>
    </source>
</reference>
<comment type="caution">
    <text evidence="2">The sequence shown here is derived from an EMBL/GenBank/DDBJ whole genome shotgun (WGS) entry which is preliminary data.</text>
</comment>
<accession>A0A9J5WLM4</accession>
<sequence>MSSALPSATKDMAIPKVTRSNKPTQSKKKGITINDDVAASKSNIHAWVHQRENKDKFRNDYCFRNPYACQAKLDISLFSSINYRILQKMPEYLWMPKRM</sequence>
<protein>
    <submittedName>
        <fullName evidence="2">Uncharacterized protein</fullName>
    </submittedName>
</protein>
<evidence type="ECO:0000313" key="2">
    <source>
        <dbReference type="EMBL" id="KAG5576825.1"/>
    </source>
</evidence>
<evidence type="ECO:0000256" key="1">
    <source>
        <dbReference type="SAM" id="MobiDB-lite"/>
    </source>
</evidence>
<dbReference type="Proteomes" id="UP000824120">
    <property type="component" value="Chromosome 11"/>
</dbReference>